<dbReference type="GO" id="GO:0005634">
    <property type="term" value="C:nucleus"/>
    <property type="evidence" value="ECO:0007669"/>
    <property type="project" value="UniProtKB-SubCell"/>
</dbReference>
<accession>A0AAD1Z374</accession>
<dbReference type="InterPro" id="IPR040390">
    <property type="entry name" value="TIFY/JAZ"/>
</dbReference>
<dbReference type="GO" id="GO:0031347">
    <property type="term" value="P:regulation of defense response"/>
    <property type="evidence" value="ECO:0007669"/>
    <property type="project" value="UniProtKB-UniRule"/>
</dbReference>
<dbReference type="PANTHER" id="PTHR33077:SF90">
    <property type="entry name" value="PROTEIN TIFY 7"/>
    <property type="match status" value="1"/>
</dbReference>
<dbReference type="Pfam" id="PF09425">
    <property type="entry name" value="Jas_motif"/>
    <property type="match status" value="1"/>
</dbReference>
<comment type="similarity">
    <text evidence="1 2">Belongs to the TIFY/JAZ family.</text>
</comment>
<name>A0AAD1Z374_9LAMI</name>
<feature type="region of interest" description="Disordered" evidence="3">
    <location>
        <begin position="331"/>
        <end position="367"/>
    </location>
</feature>
<dbReference type="GO" id="GO:2000022">
    <property type="term" value="P:regulation of jasmonic acid mediated signaling pathway"/>
    <property type="evidence" value="ECO:0007669"/>
    <property type="project" value="UniProtKB-UniRule"/>
</dbReference>
<keyword evidence="2" id="KW-0539">Nucleus</keyword>
<dbReference type="PROSITE" id="PS51320">
    <property type="entry name" value="TIFY"/>
    <property type="match status" value="1"/>
</dbReference>
<dbReference type="InterPro" id="IPR018467">
    <property type="entry name" value="CCT_CS"/>
</dbReference>
<organism evidence="5 6">
    <name type="scientific">Fraxinus pennsylvanica</name>
    <dbReference type="NCBI Taxonomy" id="56036"/>
    <lineage>
        <taxon>Eukaryota</taxon>
        <taxon>Viridiplantae</taxon>
        <taxon>Streptophyta</taxon>
        <taxon>Embryophyta</taxon>
        <taxon>Tracheophyta</taxon>
        <taxon>Spermatophyta</taxon>
        <taxon>Magnoliopsida</taxon>
        <taxon>eudicotyledons</taxon>
        <taxon>Gunneridae</taxon>
        <taxon>Pentapetalae</taxon>
        <taxon>asterids</taxon>
        <taxon>lamiids</taxon>
        <taxon>Lamiales</taxon>
        <taxon>Oleaceae</taxon>
        <taxon>Oleeae</taxon>
        <taxon>Fraxinus</taxon>
    </lineage>
</organism>
<comment type="function">
    <text evidence="2">Repressor of jasmonate responses.</text>
</comment>
<dbReference type="GO" id="GO:0009611">
    <property type="term" value="P:response to wounding"/>
    <property type="evidence" value="ECO:0007669"/>
    <property type="project" value="UniProtKB-UniRule"/>
</dbReference>
<comment type="domain">
    <text evidence="2">The jas domain is required for interaction with COI1.</text>
</comment>
<comment type="subcellular location">
    <subcellularLocation>
        <location evidence="2">Nucleus</location>
    </subcellularLocation>
</comment>
<proteinExistence type="inferred from homology"/>
<evidence type="ECO:0000313" key="5">
    <source>
        <dbReference type="EMBL" id="CAI9759562.1"/>
    </source>
</evidence>
<gene>
    <name evidence="5" type="ORF">FPE_LOCUS6992</name>
</gene>
<evidence type="ECO:0000256" key="2">
    <source>
        <dbReference type="RuleBase" id="RU369065"/>
    </source>
</evidence>
<sequence>MERDFIGLTVKQETPDETVDSGPVGSSAMQWSFSNKVSAVPQLLSFQGAQVRKPMAGFDSLASTGLVTITTAAEAFNSDQKPYSGVTQKTIFPGNHGGLHYKVTTYPAQNFETHGLQDVRVPPVTIQTNQTVSLAGQYLTLSASPQPLAVPVTNPLLAVPPSSSVMDATGLRSASKTSGVPAQLTIIYAGSVCVYDNVLPEKAQAIMLLAGTGSHMTSRTTVPTASIQAPALPSPIVDGFGVNKHYGATLHCSSPVSVTSINVSQSAGRLGSSNDLTAIKPGVGPIPNKVEPVKVVNLIGSVPATFFSSGAVPQARRKSLARFLEKRKERVTDASPYTSKQSLDCSTPGSANISVNSSGSCHVQEIK</sequence>
<dbReference type="Pfam" id="PF06200">
    <property type="entry name" value="tify"/>
    <property type="match status" value="1"/>
</dbReference>
<reference evidence="5" key="1">
    <citation type="submission" date="2023-05" db="EMBL/GenBank/DDBJ databases">
        <authorList>
            <person name="Huff M."/>
        </authorList>
    </citation>
    <scope>NUCLEOTIDE SEQUENCE</scope>
</reference>
<dbReference type="AlphaFoldDB" id="A0AAD1Z374"/>
<dbReference type="Proteomes" id="UP000834106">
    <property type="component" value="Chromosome 4"/>
</dbReference>
<feature type="domain" description="Tify" evidence="4">
    <location>
        <begin position="177"/>
        <end position="212"/>
    </location>
</feature>
<evidence type="ECO:0000313" key="6">
    <source>
        <dbReference type="Proteomes" id="UP000834106"/>
    </source>
</evidence>
<dbReference type="EMBL" id="OU503039">
    <property type="protein sequence ID" value="CAI9759562.1"/>
    <property type="molecule type" value="Genomic_DNA"/>
</dbReference>
<keyword evidence="6" id="KW-1185">Reference proteome</keyword>
<dbReference type="SMART" id="SM00979">
    <property type="entry name" value="TIFY"/>
    <property type="match status" value="1"/>
</dbReference>
<protein>
    <recommendedName>
        <fullName evidence="2">Protein TIFY</fullName>
    </recommendedName>
    <alternativeName>
        <fullName evidence="2">Jasmonate ZIM domain-containing protein</fullName>
    </alternativeName>
</protein>
<evidence type="ECO:0000259" key="4">
    <source>
        <dbReference type="PROSITE" id="PS51320"/>
    </source>
</evidence>
<evidence type="ECO:0000256" key="1">
    <source>
        <dbReference type="ARBA" id="ARBA00008614"/>
    </source>
</evidence>
<keyword evidence="2" id="KW-1184">Jasmonic acid signaling pathway</keyword>
<feature type="compositionally biased region" description="Polar residues" evidence="3">
    <location>
        <begin position="335"/>
        <end position="361"/>
    </location>
</feature>
<dbReference type="PANTHER" id="PTHR33077">
    <property type="entry name" value="PROTEIN TIFY 4A-RELATED-RELATED"/>
    <property type="match status" value="1"/>
</dbReference>
<dbReference type="InterPro" id="IPR010399">
    <property type="entry name" value="Tify_dom"/>
</dbReference>
<evidence type="ECO:0000256" key="3">
    <source>
        <dbReference type="SAM" id="MobiDB-lite"/>
    </source>
</evidence>